<dbReference type="Proteomes" id="UP000249061">
    <property type="component" value="Unassembled WGS sequence"/>
</dbReference>
<gene>
    <name evidence="1" type="ORF">DI536_28050</name>
</gene>
<organism evidence="1 2">
    <name type="scientific">Archangium gephyra</name>
    <dbReference type="NCBI Taxonomy" id="48"/>
    <lineage>
        <taxon>Bacteria</taxon>
        <taxon>Pseudomonadati</taxon>
        <taxon>Myxococcota</taxon>
        <taxon>Myxococcia</taxon>
        <taxon>Myxococcales</taxon>
        <taxon>Cystobacterineae</taxon>
        <taxon>Archangiaceae</taxon>
        <taxon>Archangium</taxon>
    </lineage>
</organism>
<sequence length="119" mass="12327">MAVVSAVLFAACGGSEGPNDGGSMMNTGCTTKPFGNYTGTQCDGGAFGSFTFYSDGGVTWQQSAPIQCSTDSMGCSLLMTCAYDPSSPYAFDLQSSRDAQTFSGSVLYQGRTICVQLAK</sequence>
<evidence type="ECO:0000313" key="2">
    <source>
        <dbReference type="Proteomes" id="UP000249061"/>
    </source>
</evidence>
<protein>
    <submittedName>
        <fullName evidence="1">Uncharacterized protein</fullName>
    </submittedName>
</protein>
<proteinExistence type="predicted"/>
<dbReference type="EMBL" id="QFQP01000032">
    <property type="protein sequence ID" value="PZR07306.1"/>
    <property type="molecule type" value="Genomic_DNA"/>
</dbReference>
<name>A0A2W5T523_9BACT</name>
<dbReference type="AlphaFoldDB" id="A0A2W5T523"/>
<evidence type="ECO:0000313" key="1">
    <source>
        <dbReference type="EMBL" id="PZR07306.1"/>
    </source>
</evidence>
<comment type="caution">
    <text evidence="1">The sequence shown here is derived from an EMBL/GenBank/DDBJ whole genome shotgun (WGS) entry which is preliminary data.</text>
</comment>
<reference evidence="1 2" key="1">
    <citation type="submission" date="2017-08" db="EMBL/GenBank/DDBJ databases">
        <title>Infants hospitalized years apart are colonized by the same room-sourced microbial strains.</title>
        <authorList>
            <person name="Brooks B."/>
            <person name="Olm M.R."/>
            <person name="Firek B.A."/>
            <person name="Baker R."/>
            <person name="Thomas B.C."/>
            <person name="Morowitz M.J."/>
            <person name="Banfield J.F."/>
        </authorList>
    </citation>
    <scope>NUCLEOTIDE SEQUENCE [LARGE SCALE GENOMIC DNA]</scope>
    <source>
        <strain evidence="1">S2_003_000_R2_14</strain>
    </source>
</reference>
<accession>A0A2W5T523</accession>